<evidence type="ECO:0000313" key="5">
    <source>
        <dbReference type="EMBL" id="QEG21025.1"/>
    </source>
</evidence>
<dbReference type="Gene3D" id="1.10.443.10">
    <property type="entry name" value="Intergrase catalytic core"/>
    <property type="match status" value="1"/>
</dbReference>
<evidence type="ECO:0000256" key="3">
    <source>
        <dbReference type="ARBA" id="ARBA00023172"/>
    </source>
</evidence>
<dbReference type="STRING" id="980251.GCA_001642875_02063"/>
<dbReference type="GO" id="GO:0003677">
    <property type="term" value="F:DNA binding"/>
    <property type="evidence" value="ECO:0007669"/>
    <property type="project" value="UniProtKB-KW"/>
</dbReference>
<dbReference type="GO" id="GO:0015074">
    <property type="term" value="P:DNA integration"/>
    <property type="evidence" value="ECO:0007669"/>
    <property type="project" value="InterPro"/>
</dbReference>
<dbReference type="CDD" id="cd00397">
    <property type="entry name" value="DNA_BRE_C"/>
    <property type="match status" value="1"/>
</dbReference>
<name>A0A5B9P763_9BACT</name>
<feature type="region of interest" description="Disordered" evidence="4">
    <location>
        <begin position="228"/>
        <end position="251"/>
    </location>
</feature>
<dbReference type="Proteomes" id="UP000322214">
    <property type="component" value="Chromosome"/>
</dbReference>
<feature type="compositionally biased region" description="Basic and acidic residues" evidence="4">
    <location>
        <begin position="228"/>
        <end position="237"/>
    </location>
</feature>
<keyword evidence="6" id="KW-1185">Reference proteome</keyword>
<evidence type="ECO:0000313" key="6">
    <source>
        <dbReference type="Proteomes" id="UP000322214"/>
    </source>
</evidence>
<keyword evidence="3" id="KW-0233">DNA recombination</keyword>
<dbReference type="SUPFAM" id="SSF56349">
    <property type="entry name" value="DNA breaking-rejoining enzymes"/>
    <property type="match status" value="1"/>
</dbReference>
<proteinExistence type="inferred from homology"/>
<dbReference type="InterPro" id="IPR050090">
    <property type="entry name" value="Tyrosine_recombinase_XerCD"/>
</dbReference>
<accession>A0A5B9P763</accession>
<evidence type="ECO:0000256" key="1">
    <source>
        <dbReference type="ARBA" id="ARBA00008857"/>
    </source>
</evidence>
<gene>
    <name evidence="5" type="ORF">MFFC18_08770</name>
</gene>
<keyword evidence="2" id="KW-0238">DNA-binding</keyword>
<dbReference type="InterPro" id="IPR011010">
    <property type="entry name" value="DNA_brk_join_enz"/>
</dbReference>
<evidence type="ECO:0000256" key="2">
    <source>
        <dbReference type="ARBA" id="ARBA00023125"/>
    </source>
</evidence>
<dbReference type="GO" id="GO:0006310">
    <property type="term" value="P:DNA recombination"/>
    <property type="evidence" value="ECO:0007669"/>
    <property type="project" value="UniProtKB-KW"/>
</dbReference>
<dbReference type="KEGG" id="mff:MFFC18_08770"/>
<dbReference type="PANTHER" id="PTHR30349:SF41">
    <property type="entry name" value="INTEGRASE_RECOMBINASE PROTEIN MJ0367-RELATED"/>
    <property type="match status" value="1"/>
</dbReference>
<sequence>MQKECTNRLISGEYIASGGLITAEQDLTRHGVGRVLAGGMHQEQASEYSRSWDECKDQYLAYKKTRVRDSSFADTTSRLNIAERILTGRREDQGLVGTGSIKECCTLGSLEYLQDRLLAGDECRYDWRSPMTVNSSMGVIMAFVRYCARHEWIDKVPYLEKLEVDNPMKGRPITEAEFEAMLKAVPKVVGENATGSWRRVLQIIWTTAFRVGDVMNFSWDDKSQIHPLWPDDRREHPTIAIPSKQKNRKNQEVPMLPELETLLDTTPEDARTGWIANPLPIDSENFFGDRPTPKELAKLKKRLSNVAIAEQFGVSETAVRKWLADPSRLKAESQISEVQRLTKERVGRVLGLIGQKADVVVQEKDDELRKRLKYASAHDIRRGCAQRLINQGVSAETLKLILRHSDFATTEKFYGAVKSVQSASLEIRNLDSKAANEEASQFNPSELEKLRKLLSQL</sequence>
<evidence type="ECO:0000256" key="4">
    <source>
        <dbReference type="SAM" id="MobiDB-lite"/>
    </source>
</evidence>
<comment type="similarity">
    <text evidence="1">Belongs to the 'phage' integrase family.</text>
</comment>
<dbReference type="PANTHER" id="PTHR30349">
    <property type="entry name" value="PHAGE INTEGRASE-RELATED"/>
    <property type="match status" value="1"/>
</dbReference>
<protein>
    <submittedName>
        <fullName evidence="5">Phage integrase family protein</fullName>
    </submittedName>
</protein>
<dbReference type="EMBL" id="CP042912">
    <property type="protein sequence ID" value="QEG21025.1"/>
    <property type="molecule type" value="Genomic_DNA"/>
</dbReference>
<dbReference type="InterPro" id="IPR013762">
    <property type="entry name" value="Integrase-like_cat_sf"/>
</dbReference>
<dbReference type="AlphaFoldDB" id="A0A5B9P763"/>
<organism evidence="5 6">
    <name type="scientific">Mariniblastus fucicola</name>
    <dbReference type="NCBI Taxonomy" id="980251"/>
    <lineage>
        <taxon>Bacteria</taxon>
        <taxon>Pseudomonadati</taxon>
        <taxon>Planctomycetota</taxon>
        <taxon>Planctomycetia</taxon>
        <taxon>Pirellulales</taxon>
        <taxon>Pirellulaceae</taxon>
        <taxon>Mariniblastus</taxon>
    </lineage>
</organism>
<reference evidence="5 6" key="1">
    <citation type="submission" date="2019-08" db="EMBL/GenBank/DDBJ databases">
        <title>Deep-cultivation of Planctomycetes and their phenomic and genomic characterization uncovers novel biology.</title>
        <authorList>
            <person name="Wiegand S."/>
            <person name="Jogler M."/>
            <person name="Boedeker C."/>
            <person name="Pinto D."/>
            <person name="Vollmers J."/>
            <person name="Rivas-Marin E."/>
            <person name="Kohn T."/>
            <person name="Peeters S.H."/>
            <person name="Heuer A."/>
            <person name="Rast P."/>
            <person name="Oberbeckmann S."/>
            <person name="Bunk B."/>
            <person name="Jeske O."/>
            <person name="Meyerdierks A."/>
            <person name="Storesund J.E."/>
            <person name="Kallscheuer N."/>
            <person name="Luecker S."/>
            <person name="Lage O.M."/>
            <person name="Pohl T."/>
            <person name="Merkel B.J."/>
            <person name="Hornburger P."/>
            <person name="Mueller R.-W."/>
            <person name="Bruemmer F."/>
            <person name="Labrenz M."/>
            <person name="Spormann A.M."/>
            <person name="Op den Camp H."/>
            <person name="Overmann J."/>
            <person name="Amann R."/>
            <person name="Jetten M.S.M."/>
            <person name="Mascher T."/>
            <person name="Medema M.H."/>
            <person name="Devos D.P."/>
            <person name="Kaster A.-K."/>
            <person name="Ovreas L."/>
            <person name="Rohde M."/>
            <person name="Galperin M.Y."/>
            <person name="Jogler C."/>
        </authorList>
    </citation>
    <scope>NUCLEOTIDE SEQUENCE [LARGE SCALE GENOMIC DNA]</scope>
    <source>
        <strain evidence="5 6">FC18</strain>
    </source>
</reference>